<comment type="caution">
    <text evidence="1">The sequence shown here is derived from an EMBL/GenBank/DDBJ whole genome shotgun (WGS) entry which is preliminary data.</text>
</comment>
<reference evidence="1" key="1">
    <citation type="journal article" date="2021" name="New Phytol.">
        <title>Evolutionary innovations through gain and loss of genes in the ectomycorrhizal Boletales.</title>
        <authorList>
            <person name="Wu G."/>
            <person name="Miyauchi S."/>
            <person name="Morin E."/>
            <person name="Kuo A."/>
            <person name="Drula E."/>
            <person name="Varga T."/>
            <person name="Kohler A."/>
            <person name="Feng B."/>
            <person name="Cao Y."/>
            <person name="Lipzen A."/>
            <person name="Daum C."/>
            <person name="Hundley H."/>
            <person name="Pangilinan J."/>
            <person name="Johnson J."/>
            <person name="Barry K."/>
            <person name="LaButti K."/>
            <person name="Ng V."/>
            <person name="Ahrendt S."/>
            <person name="Min B."/>
            <person name="Choi I.G."/>
            <person name="Park H."/>
            <person name="Plett J.M."/>
            <person name="Magnuson J."/>
            <person name="Spatafora J.W."/>
            <person name="Nagy L.G."/>
            <person name="Henrissat B."/>
            <person name="Grigoriev I.V."/>
            <person name="Yang Z.L."/>
            <person name="Xu J."/>
            <person name="Martin F.M."/>
        </authorList>
    </citation>
    <scope>NUCLEOTIDE SEQUENCE</scope>
    <source>
        <strain evidence="1">ATCC 28755</strain>
    </source>
</reference>
<gene>
    <name evidence="1" type="ORF">BJ138DRAFT_1156524</name>
</gene>
<dbReference type="Proteomes" id="UP000790377">
    <property type="component" value="Unassembled WGS sequence"/>
</dbReference>
<accession>A0ACB8A5W5</accession>
<protein>
    <submittedName>
        <fullName evidence="1">Uncharacterized protein</fullName>
    </submittedName>
</protein>
<evidence type="ECO:0000313" key="2">
    <source>
        <dbReference type="Proteomes" id="UP000790377"/>
    </source>
</evidence>
<name>A0ACB8A5W5_9AGAM</name>
<dbReference type="EMBL" id="MU267790">
    <property type="protein sequence ID" value="KAH7908904.1"/>
    <property type="molecule type" value="Genomic_DNA"/>
</dbReference>
<organism evidence="1 2">
    <name type="scientific">Hygrophoropsis aurantiaca</name>
    <dbReference type="NCBI Taxonomy" id="72124"/>
    <lineage>
        <taxon>Eukaryota</taxon>
        <taxon>Fungi</taxon>
        <taxon>Dikarya</taxon>
        <taxon>Basidiomycota</taxon>
        <taxon>Agaricomycotina</taxon>
        <taxon>Agaricomycetes</taxon>
        <taxon>Agaricomycetidae</taxon>
        <taxon>Boletales</taxon>
        <taxon>Coniophorineae</taxon>
        <taxon>Hygrophoropsidaceae</taxon>
        <taxon>Hygrophoropsis</taxon>
    </lineage>
</organism>
<sequence>MQGSERGDPPSRIVWSIVENEHHPDGVIGIPSKVRAAVIVALKEGHPQFTGEFRVDASVGWSVDPRRWPLASKKGAPVLFDTSRPLVRVYKVLGPVFDTLDLGALVEFPYVGGGNGREVVTLSTGV</sequence>
<proteinExistence type="predicted"/>
<evidence type="ECO:0000313" key="1">
    <source>
        <dbReference type="EMBL" id="KAH7908904.1"/>
    </source>
</evidence>
<keyword evidence="2" id="KW-1185">Reference proteome</keyword>